<evidence type="ECO:0000256" key="1">
    <source>
        <dbReference type="ARBA" id="ARBA00007888"/>
    </source>
</evidence>
<sequence length="377" mass="41307">MRYLEEFQDPRLARRLLDEIRAIVTRPWTLMEVCGGQTHSIIRHGIDQLLPQEIELIHGPGCPVCVTPLEVIDKALEIASRPGVVFCSFGDMLRVPGTGRDLFRVRAEGGDVRVVYSPLDALRIARQNPDREVVFFGIGFETTAPPNAMTVHQARRLGIRNFSLLVSHVRVPPAIEAIMTSPQARVQAFLAAGHVCSVMGTGEYPELAERFGVPIVVTGFEPLDILEGVRRAVHQLENGRHTVENAYARAVRDEGNPAARAMLADVFETTDRAWRGIGTIPGSGWRLAERYREFDAEHRFSVTGITTCEPAGCRSGEVLQGLLKPHQCEAFGTLCTPRNPLGATMVSSEGACAAYYLYRRLGGTPTTAPTVEASPVG</sequence>
<dbReference type="Gene3D" id="6.10.20.100">
    <property type="match status" value="1"/>
</dbReference>
<dbReference type="InterPro" id="IPR042244">
    <property type="entry name" value="HypD_2_sf"/>
</dbReference>
<keyword evidence="2" id="KW-0479">Metal-binding</keyword>
<proteinExistence type="inferred from homology"/>
<reference evidence="4 5" key="1">
    <citation type="submission" date="2023-12" db="EMBL/GenBank/DDBJ databases">
        <title>Streptomyces sp. V4-01.</title>
        <authorList>
            <person name="Somphong A."/>
            <person name="Phongsopitanun W."/>
        </authorList>
    </citation>
    <scope>NUCLEOTIDE SEQUENCE [LARGE SCALE GENOMIC DNA]</scope>
    <source>
        <strain evidence="4 5">V4-01</strain>
    </source>
</reference>
<dbReference type="InterPro" id="IPR042243">
    <property type="entry name" value="HypD_1"/>
</dbReference>
<dbReference type="Gene3D" id="3.40.50.11750">
    <property type="entry name" value="HypD, alpha/beta domain 1"/>
    <property type="match status" value="2"/>
</dbReference>
<gene>
    <name evidence="4" type="primary">hypD</name>
    <name evidence="4" type="ORF">V2S66_18265</name>
</gene>
<keyword evidence="5" id="KW-1185">Reference proteome</keyword>
<dbReference type="Proteomes" id="UP001344658">
    <property type="component" value="Unassembled WGS sequence"/>
</dbReference>
<dbReference type="EMBL" id="JAZEWV010000013">
    <property type="protein sequence ID" value="MEE4543910.1"/>
    <property type="molecule type" value="Genomic_DNA"/>
</dbReference>
<evidence type="ECO:0000313" key="5">
    <source>
        <dbReference type="Proteomes" id="UP001344658"/>
    </source>
</evidence>
<comment type="caution">
    <text evidence="4">The sequence shown here is derived from an EMBL/GenBank/DDBJ whole genome shotgun (WGS) entry which is preliminary data.</text>
</comment>
<organism evidence="4 5">
    <name type="scientific">Actinacidiphila polyblastidii</name>
    <dbReference type="NCBI Taxonomy" id="3110430"/>
    <lineage>
        <taxon>Bacteria</taxon>
        <taxon>Bacillati</taxon>
        <taxon>Actinomycetota</taxon>
        <taxon>Actinomycetes</taxon>
        <taxon>Kitasatosporales</taxon>
        <taxon>Streptomycetaceae</taxon>
        <taxon>Actinacidiphila</taxon>
    </lineage>
</organism>
<dbReference type="Pfam" id="PF01924">
    <property type="entry name" value="HypD"/>
    <property type="match status" value="1"/>
</dbReference>
<name>A0ABU7PDM1_9ACTN</name>
<evidence type="ECO:0000256" key="2">
    <source>
        <dbReference type="ARBA" id="ARBA00022723"/>
    </source>
</evidence>
<comment type="similarity">
    <text evidence="1">Belongs to the HypD family.</text>
</comment>
<evidence type="ECO:0000313" key="4">
    <source>
        <dbReference type="EMBL" id="MEE4543910.1"/>
    </source>
</evidence>
<protein>
    <submittedName>
        <fullName evidence="4">Hydrogenase formation protein HypD</fullName>
    </submittedName>
</protein>
<accession>A0ABU7PDM1</accession>
<dbReference type="PANTHER" id="PTHR30149:SF0">
    <property type="entry name" value="HYDROGENASE MATURATION FACTOR HYPD"/>
    <property type="match status" value="1"/>
</dbReference>
<dbReference type="RefSeq" id="WP_330796726.1">
    <property type="nucleotide sequence ID" value="NZ_JAZEWV010000013.1"/>
</dbReference>
<dbReference type="PIRSF" id="PIRSF005622">
    <property type="entry name" value="Hydrgn_mat_hypD"/>
    <property type="match status" value="1"/>
</dbReference>
<dbReference type="InterPro" id="IPR002780">
    <property type="entry name" value="Hyd_form_HypD"/>
</dbReference>
<evidence type="ECO:0000256" key="3">
    <source>
        <dbReference type="ARBA" id="ARBA00023004"/>
    </source>
</evidence>
<dbReference type="NCBIfam" id="TIGR00075">
    <property type="entry name" value="hypD"/>
    <property type="match status" value="1"/>
</dbReference>
<dbReference type="PANTHER" id="PTHR30149">
    <property type="entry name" value="HYDROGENASE PROTEIN ASSEMBLY PROTEIN HYPD"/>
    <property type="match status" value="1"/>
</dbReference>
<keyword evidence="3" id="KW-0408">Iron</keyword>